<keyword evidence="3 7" id="KW-0285">Flavoprotein</keyword>
<accession>A0AAV2VXH8</accession>
<dbReference type="GO" id="GO:0005737">
    <property type="term" value="C:cytoplasm"/>
    <property type="evidence" value="ECO:0007669"/>
    <property type="project" value="TreeGrafter"/>
</dbReference>
<dbReference type="HAMAP" id="MF_01202">
    <property type="entry name" value="DadA"/>
    <property type="match status" value="1"/>
</dbReference>
<dbReference type="PRINTS" id="PR00420">
    <property type="entry name" value="RNGMNOXGNASE"/>
</dbReference>
<dbReference type="SUPFAM" id="SSF54373">
    <property type="entry name" value="FAD-linked reductases, C-terminal domain"/>
    <property type="match status" value="1"/>
</dbReference>
<dbReference type="EC" id="1.4.99.-" evidence="7"/>
<feature type="binding site" evidence="7">
    <location>
        <begin position="12"/>
        <end position="26"/>
    </location>
    <ligand>
        <name>FAD</name>
        <dbReference type="ChEBI" id="CHEBI:57692"/>
    </ligand>
</feature>
<sequence>MKTVAVQKTMKALVIGSGVIGLTSAWYLRQAGFDVTVIDRQAQPALETSYANAGQLSYGYSAPWAAPGVPQKALKWLVQTHAPLKISPPLNAEMVGWSLKMLANCNTEKYQQNKSRMLRLANYSKSCLSELKDRLPLNFEGKELGTLQVFRHASQLDSIGKDMHLLAQSGVEHHLLNVEQCIQKEPGLAAVKEKLTGGLYLPNDETGDCYLFCQQLEQECRKAGIEFHYLHQVKKIEHQSGQVTKVVTDKQTFVADKYVFAMGSHSATWLKTLGINLPVYPVKGYSLTVPIEDSNNAPTSTVMDETYKVAITRFENRIRVAGTAELAGFSQDLPHKRTRTISKVLTDLFPNASKISKAEYWTGLRPMTPDGTPVIGKTPLSNAYTNTGHGTLGWTLACGSGKLLADIVAEKKAEIQHDDLSYFRYVQ</sequence>
<dbReference type="Gene3D" id="3.50.50.60">
    <property type="entry name" value="FAD/NAD(P)-binding domain"/>
    <property type="match status" value="2"/>
</dbReference>
<dbReference type="InterPro" id="IPR036188">
    <property type="entry name" value="FAD/NAD-bd_sf"/>
</dbReference>
<dbReference type="Pfam" id="PF01266">
    <property type="entry name" value="DAO"/>
    <property type="match status" value="1"/>
</dbReference>
<gene>
    <name evidence="7 10" type="primary">dadA</name>
    <name evidence="10" type="ORF">VIBNISOn1_790037</name>
</gene>
<comment type="catalytic activity">
    <reaction evidence="6 7">
        <text>a D-alpha-amino acid + A + H2O = a 2-oxocarboxylate + AH2 + NH4(+)</text>
        <dbReference type="Rhea" id="RHEA:18125"/>
        <dbReference type="ChEBI" id="CHEBI:13193"/>
        <dbReference type="ChEBI" id="CHEBI:15377"/>
        <dbReference type="ChEBI" id="CHEBI:17499"/>
        <dbReference type="ChEBI" id="CHEBI:28938"/>
        <dbReference type="ChEBI" id="CHEBI:35179"/>
        <dbReference type="ChEBI" id="CHEBI:59871"/>
    </reaction>
</comment>
<comment type="cofactor">
    <cofactor evidence="1 7">
        <name>FAD</name>
        <dbReference type="ChEBI" id="CHEBI:57692"/>
    </cofactor>
</comment>
<comment type="caution">
    <text evidence="10">The sequence shown here is derived from an EMBL/GenBank/DDBJ whole genome shotgun (WGS) entry which is preliminary data.</text>
</comment>
<evidence type="ECO:0000256" key="7">
    <source>
        <dbReference type="HAMAP-Rule" id="MF_01202"/>
    </source>
</evidence>
<dbReference type="AlphaFoldDB" id="A0AAV2VXH8"/>
<dbReference type="Gene3D" id="3.30.9.10">
    <property type="entry name" value="D-Amino Acid Oxidase, subunit A, domain 2"/>
    <property type="match status" value="1"/>
</dbReference>
<evidence type="ECO:0000256" key="1">
    <source>
        <dbReference type="ARBA" id="ARBA00001974"/>
    </source>
</evidence>
<reference evidence="10 11" key="1">
    <citation type="journal article" date="2013" name="ISME J.">
        <title>Comparative genomics of pathogenic lineages of Vibrio nigripulchritudo identifies virulence-associated traits.</title>
        <authorList>
            <person name="Goudenege D."/>
            <person name="Labreuche Y."/>
            <person name="Krin E."/>
            <person name="Ansquer D."/>
            <person name="Mangenot S."/>
            <person name="Calteau A."/>
            <person name="Medigue C."/>
            <person name="Mazel D."/>
            <person name="Polz M.F."/>
            <person name="Le Roux F."/>
        </authorList>
    </citation>
    <scope>NUCLEOTIDE SEQUENCE [LARGE SCALE GENOMIC DNA]</scope>
    <source>
        <strain evidence="10 11">SOn1</strain>
    </source>
</reference>
<feature type="domain" description="FAD dependent oxidoreductase" evidence="9">
    <location>
        <begin position="12"/>
        <end position="406"/>
    </location>
</feature>
<evidence type="ECO:0000256" key="5">
    <source>
        <dbReference type="ARBA" id="ARBA00023002"/>
    </source>
</evidence>
<dbReference type="GO" id="GO:0005886">
    <property type="term" value="C:plasma membrane"/>
    <property type="evidence" value="ECO:0007669"/>
    <property type="project" value="TreeGrafter"/>
</dbReference>
<keyword evidence="8" id="KW-1133">Transmembrane helix</keyword>
<keyword evidence="8" id="KW-0812">Transmembrane</keyword>
<dbReference type="PANTHER" id="PTHR13847:SF280">
    <property type="entry name" value="D-AMINO ACID DEHYDROGENASE"/>
    <property type="match status" value="1"/>
</dbReference>
<evidence type="ECO:0000256" key="3">
    <source>
        <dbReference type="ARBA" id="ARBA00022630"/>
    </source>
</evidence>
<dbReference type="GO" id="GO:0008718">
    <property type="term" value="F:D-amino-acid dehydrogenase activity"/>
    <property type="evidence" value="ECO:0007669"/>
    <property type="project" value="UniProtKB-UniRule"/>
</dbReference>
<evidence type="ECO:0000259" key="9">
    <source>
        <dbReference type="Pfam" id="PF01266"/>
    </source>
</evidence>
<dbReference type="InterPro" id="IPR023080">
    <property type="entry name" value="DadA"/>
</dbReference>
<protein>
    <recommendedName>
        <fullName evidence="7">D-amino acid dehydrogenase</fullName>
        <ecNumber evidence="7">1.4.99.-</ecNumber>
    </recommendedName>
</protein>
<dbReference type="SUPFAM" id="SSF51905">
    <property type="entry name" value="FAD/NAD(P)-binding domain"/>
    <property type="match status" value="1"/>
</dbReference>
<dbReference type="PANTHER" id="PTHR13847">
    <property type="entry name" value="SARCOSINE DEHYDROGENASE-RELATED"/>
    <property type="match status" value="1"/>
</dbReference>
<keyword evidence="5 7" id="KW-0560">Oxidoreductase</keyword>
<evidence type="ECO:0000256" key="8">
    <source>
        <dbReference type="SAM" id="Phobius"/>
    </source>
</evidence>
<evidence type="ECO:0000313" key="11">
    <source>
        <dbReference type="Proteomes" id="UP000018211"/>
    </source>
</evidence>
<keyword evidence="8" id="KW-0472">Membrane</keyword>
<dbReference type="NCBIfam" id="NF001933">
    <property type="entry name" value="PRK00711.1"/>
    <property type="match status" value="1"/>
</dbReference>
<dbReference type="FunFam" id="3.50.50.60:FF:000020">
    <property type="entry name" value="D-amino acid dehydrogenase"/>
    <property type="match status" value="1"/>
</dbReference>
<dbReference type="Proteomes" id="UP000018211">
    <property type="component" value="Unassembled WGS sequence"/>
</dbReference>
<dbReference type="InterPro" id="IPR006076">
    <property type="entry name" value="FAD-dep_OxRdtase"/>
</dbReference>
<feature type="transmembrane region" description="Helical" evidence="8">
    <location>
        <begin position="12"/>
        <end position="28"/>
    </location>
</feature>
<evidence type="ECO:0000313" key="10">
    <source>
        <dbReference type="EMBL" id="CCO49110.1"/>
    </source>
</evidence>
<dbReference type="GO" id="GO:0055130">
    <property type="term" value="P:D-alanine catabolic process"/>
    <property type="evidence" value="ECO:0007669"/>
    <property type="project" value="TreeGrafter"/>
</dbReference>
<organism evidence="10 11">
    <name type="scientific">Vibrio nigripulchritudo SOn1</name>
    <dbReference type="NCBI Taxonomy" id="1238450"/>
    <lineage>
        <taxon>Bacteria</taxon>
        <taxon>Pseudomonadati</taxon>
        <taxon>Pseudomonadota</taxon>
        <taxon>Gammaproteobacteria</taxon>
        <taxon>Vibrionales</taxon>
        <taxon>Vibrionaceae</taxon>
        <taxon>Vibrio</taxon>
    </lineage>
</organism>
<dbReference type="EMBL" id="CAOF01000174">
    <property type="protein sequence ID" value="CCO49110.1"/>
    <property type="molecule type" value="Genomic_DNA"/>
</dbReference>
<evidence type="ECO:0000256" key="4">
    <source>
        <dbReference type="ARBA" id="ARBA00022827"/>
    </source>
</evidence>
<name>A0AAV2VXH8_9VIBR</name>
<keyword evidence="4 7" id="KW-0274">FAD</keyword>
<comment type="function">
    <text evidence="7">Oxidative deamination of D-amino acids.</text>
</comment>
<evidence type="ECO:0000256" key="2">
    <source>
        <dbReference type="ARBA" id="ARBA00009410"/>
    </source>
</evidence>
<proteinExistence type="inferred from homology"/>
<evidence type="ECO:0000256" key="6">
    <source>
        <dbReference type="ARBA" id="ARBA00047884"/>
    </source>
</evidence>
<comment type="similarity">
    <text evidence="2 7">Belongs to the DadA oxidoreductase family.</text>
</comment>